<gene>
    <name evidence="3" type="ORF">GCM10007924_20180</name>
</gene>
<comment type="caution">
    <text evidence="3">The sequence shown here is derived from an EMBL/GenBank/DDBJ whole genome shotgun (WGS) entry which is preliminary data.</text>
</comment>
<dbReference type="PANTHER" id="PTHR33376">
    <property type="match status" value="1"/>
</dbReference>
<dbReference type="Proteomes" id="UP001161409">
    <property type="component" value="Unassembled WGS sequence"/>
</dbReference>
<dbReference type="PANTHER" id="PTHR33376:SF5">
    <property type="entry name" value="EXTRACYTOPLASMIC SOLUTE RECEPTOR PROTEIN"/>
    <property type="match status" value="1"/>
</dbReference>
<accession>A0ABQ5U3N4</accession>
<dbReference type="NCBIfam" id="NF037995">
    <property type="entry name" value="TRAP_S1"/>
    <property type="match status" value="1"/>
</dbReference>
<reference evidence="3" key="2">
    <citation type="submission" date="2023-01" db="EMBL/GenBank/DDBJ databases">
        <title>Draft genome sequence of Sneathiella chinensis strain NBRC 103408.</title>
        <authorList>
            <person name="Sun Q."/>
            <person name="Mori K."/>
        </authorList>
    </citation>
    <scope>NUCLEOTIDE SEQUENCE</scope>
    <source>
        <strain evidence="3">NBRC 103408</strain>
    </source>
</reference>
<feature type="signal peptide" evidence="2">
    <location>
        <begin position="1"/>
        <end position="26"/>
    </location>
</feature>
<dbReference type="Pfam" id="PF03480">
    <property type="entry name" value="DctP"/>
    <property type="match status" value="1"/>
</dbReference>
<sequence length="341" mass="37024">MFGVKTFKKLAVGVVGLLGMASMAQADDAIVWRIQSNLNAGEPGYVALQEKFANLSKELSGGRISFEVYPVGALFPIKDGLEAVSVGLTEMAVLTGGYYAGKMGPIANLESGVPGSLRTPIERYNFFYNEGFLELARKAYEAHGVFYLGPQLSSSWDIMSKKPITSMADFQGLKIRSFGLEAKWYESMGATPVFMGGGEIYTALATGVLDAARWASASGNQNNSFHEVAKYYVQPSPMPVPNNFFAVNQTAWNALPEDIKAILNQAVVASSFDYIARADMLDSKALREMQESGVQISVIPDAEWAQMEEEAAKLWKGYAAQGGLAQKGVEMLEKFLAKLGR</sequence>
<reference evidence="3" key="1">
    <citation type="journal article" date="2014" name="Int. J. Syst. Evol. Microbiol.">
        <title>Complete genome of a new Firmicutes species belonging to the dominant human colonic microbiota ('Ruminococcus bicirculans') reveals two chromosomes and a selective capacity to utilize plant glucans.</title>
        <authorList>
            <consortium name="NISC Comparative Sequencing Program"/>
            <person name="Wegmann U."/>
            <person name="Louis P."/>
            <person name="Goesmann A."/>
            <person name="Henrissat B."/>
            <person name="Duncan S.H."/>
            <person name="Flint H.J."/>
        </authorList>
    </citation>
    <scope>NUCLEOTIDE SEQUENCE</scope>
    <source>
        <strain evidence="3">NBRC 103408</strain>
    </source>
</reference>
<evidence type="ECO:0000313" key="4">
    <source>
        <dbReference type="Proteomes" id="UP001161409"/>
    </source>
</evidence>
<proteinExistence type="predicted"/>
<dbReference type="Gene3D" id="3.40.190.170">
    <property type="entry name" value="Bacterial extracellular solute-binding protein, family 7"/>
    <property type="match status" value="1"/>
</dbReference>
<protein>
    <submittedName>
        <fullName evidence="3">Lactate-binding periplasmic protein</fullName>
    </submittedName>
</protein>
<evidence type="ECO:0000256" key="2">
    <source>
        <dbReference type="SAM" id="SignalP"/>
    </source>
</evidence>
<dbReference type="InterPro" id="IPR018389">
    <property type="entry name" value="DctP_fam"/>
</dbReference>
<dbReference type="InterPro" id="IPR038404">
    <property type="entry name" value="TRAP_DctP_sf"/>
</dbReference>
<keyword evidence="4" id="KW-1185">Reference proteome</keyword>
<dbReference type="EMBL" id="BSNF01000007">
    <property type="protein sequence ID" value="GLQ06797.1"/>
    <property type="molecule type" value="Genomic_DNA"/>
</dbReference>
<name>A0ABQ5U3N4_9PROT</name>
<organism evidence="3 4">
    <name type="scientific">Sneathiella chinensis</name>
    <dbReference type="NCBI Taxonomy" id="349750"/>
    <lineage>
        <taxon>Bacteria</taxon>
        <taxon>Pseudomonadati</taxon>
        <taxon>Pseudomonadota</taxon>
        <taxon>Alphaproteobacteria</taxon>
        <taxon>Sneathiellales</taxon>
        <taxon>Sneathiellaceae</taxon>
        <taxon>Sneathiella</taxon>
    </lineage>
</organism>
<evidence type="ECO:0000313" key="3">
    <source>
        <dbReference type="EMBL" id="GLQ06797.1"/>
    </source>
</evidence>
<feature type="chain" id="PRO_5046692314" evidence="2">
    <location>
        <begin position="27"/>
        <end position="341"/>
    </location>
</feature>
<keyword evidence="1 2" id="KW-0732">Signal</keyword>
<dbReference type="RefSeq" id="WP_284347832.1">
    <property type="nucleotide sequence ID" value="NZ_BSNF01000007.1"/>
</dbReference>
<evidence type="ECO:0000256" key="1">
    <source>
        <dbReference type="ARBA" id="ARBA00022729"/>
    </source>
</evidence>